<dbReference type="GO" id="GO:0008756">
    <property type="term" value="F:o-succinylbenzoate-CoA ligase activity"/>
    <property type="evidence" value="ECO:0007669"/>
    <property type="project" value="InterPro"/>
</dbReference>
<keyword evidence="3" id="KW-0547">Nucleotide-binding</keyword>
<evidence type="ECO:0000259" key="5">
    <source>
        <dbReference type="Pfam" id="PF00501"/>
    </source>
</evidence>
<dbReference type="Pfam" id="PF00501">
    <property type="entry name" value="AMP-binding"/>
    <property type="match status" value="1"/>
</dbReference>
<dbReference type="PANTHER" id="PTHR43201">
    <property type="entry name" value="ACYL-COA SYNTHETASE"/>
    <property type="match status" value="1"/>
</dbReference>
<name>V5F098_9VIBR</name>
<dbReference type="InterPro" id="IPR010192">
    <property type="entry name" value="MenE"/>
</dbReference>
<feature type="domain" description="AMP-dependent synthetase/ligase" evidence="5">
    <location>
        <begin position="42"/>
        <end position="353"/>
    </location>
</feature>
<dbReference type="GO" id="GO:0009234">
    <property type="term" value="P:menaquinone biosynthetic process"/>
    <property type="evidence" value="ECO:0007669"/>
    <property type="project" value="UniProtKB-KW"/>
</dbReference>
<feature type="domain" description="AMP-binding enzyme C-terminal" evidence="6">
    <location>
        <begin position="402"/>
        <end position="465"/>
    </location>
</feature>
<dbReference type="Gene3D" id="3.40.50.12780">
    <property type="entry name" value="N-terminal domain of ligase-like"/>
    <property type="match status" value="1"/>
</dbReference>
<evidence type="ECO:0000313" key="8">
    <source>
        <dbReference type="Proteomes" id="UP000017800"/>
    </source>
</evidence>
<keyword evidence="1" id="KW-0474">Menaquinone biosynthesis</keyword>
<dbReference type="InterPro" id="IPR045851">
    <property type="entry name" value="AMP-bd_C_sf"/>
</dbReference>
<reference evidence="7 8" key="2">
    <citation type="submission" date="2013-11" db="EMBL/GenBank/DDBJ databases">
        <title>Whole genome shotgun sequence of Vibrio halioticoli NBRC 102217.</title>
        <authorList>
            <person name="Isaki S."/>
            <person name="Kimura A."/>
            <person name="Ohji S."/>
            <person name="Hosoyama A."/>
            <person name="Fujita N."/>
            <person name="Hashimoto M."/>
            <person name="Hosoyama Y."/>
            <person name="Yamazoe A."/>
        </authorList>
    </citation>
    <scope>NUCLEOTIDE SEQUENCE [LARGE SCALE GENOMIC DNA]</scope>
    <source>
        <strain evidence="7 8">NBRC 102217</strain>
    </source>
</reference>
<comment type="caution">
    <text evidence="7">The sequence shown here is derived from an EMBL/GenBank/DDBJ whole genome shotgun (WGS) entry which is preliminary data.</text>
</comment>
<dbReference type="eggNOG" id="COG0318">
    <property type="taxonomic scope" value="Bacteria"/>
</dbReference>
<dbReference type="CDD" id="cd17630">
    <property type="entry name" value="OSB_MenE-like"/>
    <property type="match status" value="1"/>
</dbReference>
<keyword evidence="2 7" id="KW-0436">Ligase</keyword>
<dbReference type="EMBL" id="BAUJ01000005">
    <property type="protein sequence ID" value="GAD88529.1"/>
    <property type="molecule type" value="Genomic_DNA"/>
</dbReference>
<evidence type="ECO:0000256" key="3">
    <source>
        <dbReference type="ARBA" id="ARBA00022741"/>
    </source>
</evidence>
<dbReference type="NCBIfam" id="NF006539">
    <property type="entry name" value="PRK09029.1"/>
    <property type="match status" value="1"/>
</dbReference>
<organism evidence="7 8">
    <name type="scientific">Vibrio halioticoli NBRC 102217</name>
    <dbReference type="NCBI Taxonomy" id="1219072"/>
    <lineage>
        <taxon>Bacteria</taxon>
        <taxon>Pseudomonadati</taxon>
        <taxon>Pseudomonadota</taxon>
        <taxon>Gammaproteobacteria</taxon>
        <taxon>Vibrionales</taxon>
        <taxon>Vibrionaceae</taxon>
        <taxon>Vibrio</taxon>
    </lineage>
</organism>
<dbReference type="SUPFAM" id="SSF56801">
    <property type="entry name" value="Acetyl-CoA synthetase-like"/>
    <property type="match status" value="1"/>
</dbReference>
<dbReference type="GO" id="GO:0005524">
    <property type="term" value="F:ATP binding"/>
    <property type="evidence" value="ECO:0007669"/>
    <property type="project" value="UniProtKB-KW"/>
</dbReference>
<dbReference type="GO" id="GO:0006631">
    <property type="term" value="P:fatty acid metabolic process"/>
    <property type="evidence" value="ECO:0007669"/>
    <property type="project" value="TreeGrafter"/>
</dbReference>
<protein>
    <submittedName>
        <fullName evidence="7">2-succinylbenzoate--CoA ligase</fullName>
    </submittedName>
</protein>
<keyword evidence="4" id="KW-0067">ATP-binding</keyword>
<dbReference type="RefSeq" id="WP_023402915.1">
    <property type="nucleotide sequence ID" value="NZ_BAUJ01000005.1"/>
</dbReference>
<dbReference type="NCBIfam" id="TIGR01923">
    <property type="entry name" value="menE"/>
    <property type="match status" value="1"/>
</dbReference>
<dbReference type="InterPro" id="IPR042099">
    <property type="entry name" value="ANL_N_sf"/>
</dbReference>
<dbReference type="GO" id="GO:0031956">
    <property type="term" value="F:medium-chain fatty acid-CoA ligase activity"/>
    <property type="evidence" value="ECO:0007669"/>
    <property type="project" value="TreeGrafter"/>
</dbReference>
<evidence type="ECO:0000256" key="1">
    <source>
        <dbReference type="ARBA" id="ARBA00022428"/>
    </source>
</evidence>
<dbReference type="InterPro" id="IPR000873">
    <property type="entry name" value="AMP-dep_synth/lig_dom"/>
</dbReference>
<evidence type="ECO:0000313" key="7">
    <source>
        <dbReference type="EMBL" id="GAD88529.1"/>
    </source>
</evidence>
<dbReference type="AlphaFoldDB" id="V5F098"/>
<reference evidence="7 8" key="1">
    <citation type="submission" date="2013-10" db="EMBL/GenBank/DDBJ databases">
        <authorList>
            <person name="Ichikawa N."/>
            <person name="Kimura A."/>
            <person name="Ohji S."/>
            <person name="Hosoyama A."/>
            <person name="Fujita N."/>
        </authorList>
    </citation>
    <scope>NUCLEOTIDE SEQUENCE [LARGE SCALE GENOMIC DNA]</scope>
    <source>
        <strain evidence="7 8">NBRC 102217</strain>
    </source>
</reference>
<dbReference type="InterPro" id="IPR020845">
    <property type="entry name" value="AMP-binding_CS"/>
</dbReference>
<gene>
    <name evidence="7" type="primary">menE</name>
    <name evidence="7" type="ORF">VHA01S_005_01330</name>
</gene>
<evidence type="ECO:0000259" key="6">
    <source>
        <dbReference type="Pfam" id="PF13193"/>
    </source>
</evidence>
<dbReference type="Gene3D" id="3.30.300.30">
    <property type="match status" value="1"/>
</dbReference>
<dbReference type="PANTHER" id="PTHR43201:SF32">
    <property type="entry name" value="2-SUCCINYLBENZOATE--COA LIGASE, CHLOROPLASTIC_PEROXISOMAL"/>
    <property type="match status" value="1"/>
</dbReference>
<proteinExistence type="predicted"/>
<dbReference type="Proteomes" id="UP000017800">
    <property type="component" value="Unassembled WGS sequence"/>
</dbReference>
<dbReference type="Pfam" id="PF13193">
    <property type="entry name" value="AMP-binding_C"/>
    <property type="match status" value="1"/>
</dbReference>
<dbReference type="InterPro" id="IPR025110">
    <property type="entry name" value="AMP-bd_C"/>
</dbReference>
<evidence type="ECO:0000256" key="4">
    <source>
        <dbReference type="ARBA" id="ARBA00022840"/>
    </source>
</evidence>
<dbReference type="PROSITE" id="PS00455">
    <property type="entry name" value="AMP_BINDING"/>
    <property type="match status" value="1"/>
</dbReference>
<keyword evidence="8" id="KW-1185">Reference proteome</keyword>
<evidence type="ECO:0000256" key="2">
    <source>
        <dbReference type="ARBA" id="ARBA00022598"/>
    </source>
</evidence>
<accession>V5F098</accession>
<sequence>MPLNTPFSHQSPLCYWSECSDNKAIATSTSTPTLTTAVNGCALECNDGRYSWSELTSYVTSVRQQLLAMGLGDNDVLMLVTAHSSLQSIIVYLAALEAGIVVSIVPLLPKSELVKRQALLGCSYCYLCPSVEPELTGSIDTIYLEFTTSDYSSEDCSSSHSHFSVSNIASLIFTSGSTGDPKAVAHSVTNHLASAIGLQQQFSFDASSTWLLSLPLFHVSGLAIVWRWLLCGCCLRLKQGKGLNLQGVSHTSMVPTQLQHALQQIEEGTLQTPLTLQRVLLGGAIIPHSLANAARKYGIDTWAGYGLTEMASTVTAKRVDEADSAGQVLAKRAIKIDNQTILVAGETLAVGYWQKGILSPLAMHDGWFDTKDLGRWQNDELVIMGRADNLFISGGENIHCEEIERVLIKHSSIMQAFIVPVVDPTFGHRPVALLALSQGALNGELKRELNELCLSHLQKFKCPIDYLPIPSTLLNQGIKVSRSKLKNWLSEQHIERF</sequence>